<name>A0A839HHQ5_9BURK</name>
<organism evidence="3 4">
    <name type="scientific">Aquariibacter albus</name>
    <dbReference type="NCBI Taxonomy" id="2759899"/>
    <lineage>
        <taxon>Bacteria</taxon>
        <taxon>Pseudomonadati</taxon>
        <taxon>Pseudomonadota</taxon>
        <taxon>Betaproteobacteria</taxon>
        <taxon>Burkholderiales</taxon>
        <taxon>Sphaerotilaceae</taxon>
        <taxon>Aquariibacter</taxon>
    </lineage>
</organism>
<feature type="transmembrane region" description="Helical" evidence="1">
    <location>
        <begin position="123"/>
        <end position="145"/>
    </location>
</feature>
<gene>
    <name evidence="3" type="ORF">H4F90_04925</name>
</gene>
<evidence type="ECO:0000313" key="3">
    <source>
        <dbReference type="EMBL" id="MBB1161323.1"/>
    </source>
</evidence>
<comment type="caution">
    <text evidence="3">The sequence shown here is derived from an EMBL/GenBank/DDBJ whole genome shotgun (WGS) entry which is preliminary data.</text>
</comment>
<reference evidence="3 4" key="1">
    <citation type="submission" date="2020-08" db="EMBL/GenBank/DDBJ databases">
        <title>Aquariorum lacteus gen. nov., sp. nov., a new member of the family Comamonadaceae, isolated from freshwater aquarium.</title>
        <authorList>
            <person name="Chun S.-J."/>
        </authorList>
    </citation>
    <scope>NUCLEOTIDE SEQUENCE [LARGE SCALE GENOMIC DNA]</scope>
    <source>
        <strain evidence="3 4">SJAQ100</strain>
    </source>
</reference>
<dbReference type="Pfam" id="PF06181">
    <property type="entry name" value="Urate_ox_N"/>
    <property type="match status" value="1"/>
</dbReference>
<dbReference type="AlphaFoldDB" id="A0A839HHQ5"/>
<feature type="transmembrane region" description="Helical" evidence="1">
    <location>
        <begin position="185"/>
        <end position="205"/>
    </location>
</feature>
<evidence type="ECO:0000259" key="2">
    <source>
        <dbReference type="Pfam" id="PF06181"/>
    </source>
</evidence>
<sequence>MDVYLLDWANLLLRWLHVLTAIAWIGASLHFVLLDNSLYKPGDPDLLKKGVDGEAWAVHGGGFYHSNKYLVAPPNLPDKLHWSFWESYATWLSGFALLCVLYFVNAASFLVDPRVFDWSPSAAIAGSVAYLVLGWVVYDLICRIVGRRPDGSVGSDLKVGLLVFAYTCTAAWIACQLFAGRAAFLLTGAMLATVMSANVLMVIIPGQRKVVAALRAGQPVDPQHGRRGKQRSVHNTYFTLPVLVAMLSNHYPMLTQHPQRALLLVLLMLAGALIRMFFVLRHKAPPRWEIAAAAVLLLGGVAMLARPEPPPAAPAGSVPTPAGFAQVQAVVTQRCVPCHNAQLASKGVQLHEPQRIRDQAQAIHQQVVLLRAMPLNNATGLSEGERLLIDRWASAGFPGP</sequence>
<keyword evidence="1" id="KW-0812">Transmembrane</keyword>
<accession>A0A839HHQ5</accession>
<keyword evidence="1" id="KW-1133">Transmembrane helix</keyword>
<feature type="transmembrane region" description="Helical" evidence="1">
    <location>
        <begin position="260"/>
        <end position="280"/>
    </location>
</feature>
<keyword evidence="1" id="KW-0472">Membrane</keyword>
<dbReference type="EMBL" id="JACIVI010000001">
    <property type="protein sequence ID" value="MBB1161323.1"/>
    <property type="molecule type" value="Genomic_DNA"/>
</dbReference>
<evidence type="ECO:0000313" key="4">
    <source>
        <dbReference type="Proteomes" id="UP000586093"/>
    </source>
</evidence>
<evidence type="ECO:0000256" key="1">
    <source>
        <dbReference type="SAM" id="Phobius"/>
    </source>
</evidence>
<proteinExistence type="predicted"/>
<dbReference type="Proteomes" id="UP000586093">
    <property type="component" value="Unassembled WGS sequence"/>
</dbReference>
<keyword evidence="4" id="KW-1185">Reference proteome</keyword>
<feature type="transmembrane region" description="Helical" evidence="1">
    <location>
        <begin position="88"/>
        <end position="111"/>
    </location>
</feature>
<protein>
    <submittedName>
        <fullName evidence="3">Urate hydroxylase PuuD</fullName>
    </submittedName>
</protein>
<dbReference type="RefSeq" id="WP_182662016.1">
    <property type="nucleotide sequence ID" value="NZ_JACIVI010000001.1"/>
</dbReference>
<feature type="transmembrane region" description="Helical" evidence="1">
    <location>
        <begin position="12"/>
        <end position="34"/>
    </location>
</feature>
<feature type="transmembrane region" description="Helical" evidence="1">
    <location>
        <begin position="157"/>
        <end position="179"/>
    </location>
</feature>
<dbReference type="InterPro" id="IPR010389">
    <property type="entry name" value="Urate_ox_N"/>
</dbReference>
<feature type="domain" description="Urate oxidase N-terminal" evidence="2">
    <location>
        <begin position="4"/>
        <end position="304"/>
    </location>
</feature>